<dbReference type="Pfam" id="PF24476">
    <property type="entry name" value="DUF7580"/>
    <property type="match status" value="1"/>
</dbReference>
<dbReference type="AlphaFoldDB" id="A0A1Y1Z7R8"/>
<feature type="domain" description="DUF7580" evidence="1">
    <location>
        <begin position="22"/>
        <end position="349"/>
    </location>
</feature>
<dbReference type="Proteomes" id="UP000193144">
    <property type="component" value="Unassembled WGS sequence"/>
</dbReference>
<keyword evidence="3" id="KW-1185">Reference proteome</keyword>
<organism evidence="2 3">
    <name type="scientific">Clohesyomyces aquaticus</name>
    <dbReference type="NCBI Taxonomy" id="1231657"/>
    <lineage>
        <taxon>Eukaryota</taxon>
        <taxon>Fungi</taxon>
        <taxon>Dikarya</taxon>
        <taxon>Ascomycota</taxon>
        <taxon>Pezizomycotina</taxon>
        <taxon>Dothideomycetes</taxon>
        <taxon>Pleosporomycetidae</taxon>
        <taxon>Pleosporales</taxon>
        <taxon>Lindgomycetaceae</taxon>
        <taxon>Clohesyomyces</taxon>
    </lineage>
</organism>
<dbReference type="EMBL" id="MCFA01000119">
    <property type="protein sequence ID" value="ORY06154.1"/>
    <property type="molecule type" value="Genomic_DNA"/>
</dbReference>
<dbReference type="PANTHER" id="PTHR35186">
    <property type="entry name" value="ANK_REP_REGION DOMAIN-CONTAINING PROTEIN"/>
    <property type="match status" value="1"/>
</dbReference>
<proteinExistence type="predicted"/>
<protein>
    <recommendedName>
        <fullName evidence="1">DUF7580 domain-containing protein</fullName>
    </recommendedName>
</protein>
<name>A0A1Y1Z7R8_9PLEO</name>
<evidence type="ECO:0000259" key="1">
    <source>
        <dbReference type="Pfam" id="PF24476"/>
    </source>
</evidence>
<gene>
    <name evidence="2" type="ORF">BCR34DRAFT_36951</name>
</gene>
<dbReference type="PANTHER" id="PTHR35186:SF4">
    <property type="entry name" value="PRION-INHIBITION AND PROPAGATION HELO DOMAIN-CONTAINING PROTEIN"/>
    <property type="match status" value="1"/>
</dbReference>
<comment type="caution">
    <text evidence="2">The sequence shown here is derived from an EMBL/GenBank/DDBJ whole genome shotgun (WGS) entry which is preliminary data.</text>
</comment>
<dbReference type="OrthoDB" id="3565018at2759"/>
<evidence type="ECO:0000313" key="3">
    <source>
        <dbReference type="Proteomes" id="UP000193144"/>
    </source>
</evidence>
<accession>A0A1Y1Z7R8</accession>
<reference evidence="2 3" key="1">
    <citation type="submission" date="2016-07" db="EMBL/GenBank/DDBJ databases">
        <title>Pervasive Adenine N6-methylation of Active Genes in Fungi.</title>
        <authorList>
            <consortium name="DOE Joint Genome Institute"/>
            <person name="Mondo S.J."/>
            <person name="Dannebaum R.O."/>
            <person name="Kuo R.C."/>
            <person name="Labutti K."/>
            <person name="Haridas S."/>
            <person name="Kuo A."/>
            <person name="Salamov A."/>
            <person name="Ahrendt S.R."/>
            <person name="Lipzen A."/>
            <person name="Sullivan W."/>
            <person name="Andreopoulos W.B."/>
            <person name="Clum A."/>
            <person name="Lindquist E."/>
            <person name="Daum C."/>
            <person name="Ramamoorthy G.K."/>
            <person name="Gryganskyi A."/>
            <person name="Culley D."/>
            <person name="Magnuson J.K."/>
            <person name="James T.Y."/>
            <person name="O'Malley M.A."/>
            <person name="Stajich J.E."/>
            <person name="Spatafora J.W."/>
            <person name="Visel A."/>
            <person name="Grigoriev I.V."/>
        </authorList>
    </citation>
    <scope>NUCLEOTIDE SEQUENCE [LARGE SCALE GENOMIC DNA]</scope>
    <source>
        <strain evidence="2 3">CBS 115471</strain>
    </source>
</reference>
<sequence>MILQEERKERATASTAAYWLAMRDHAYRLFSALHSLWPQSCCVHKHNVNLRVDPPISDEFHESLAITRLCFSLEKEGSDPIGKNVTMHSSPALETNLSLQKKKARFDLPASSESGSSFKCPETRKIQNLCVVLAQRHHKPCLGYIHVQQWHYHAHQTRECPHSGNLIPLRAFSVGRNRAGIAPRERCLYSIMLASAVMQLFDTPWLATNWSLDDIFVDSKDIDGQLYVSKSFGEDSLASTRTRKINAFVKNQMIFALGVALLELSYGKDIMSFLEPEDLDDSNQRNALTVYFIADRLTKEIQRIEMPRFARAVSKCICPASDTYDFDLTNEGYRHRFYVDVVQPLQQEYETLFPSVSPYRAGV</sequence>
<evidence type="ECO:0000313" key="2">
    <source>
        <dbReference type="EMBL" id="ORY06154.1"/>
    </source>
</evidence>
<dbReference type="STRING" id="1231657.A0A1Y1Z7R8"/>
<dbReference type="InterPro" id="IPR056002">
    <property type="entry name" value="DUF7580"/>
</dbReference>